<evidence type="ECO:0000256" key="5">
    <source>
        <dbReference type="ARBA" id="ARBA00022714"/>
    </source>
</evidence>
<evidence type="ECO:0000259" key="14">
    <source>
        <dbReference type="PROSITE" id="PS51384"/>
    </source>
</evidence>
<dbReference type="PANTHER" id="PTHR47354:SF8">
    <property type="entry name" value="1,2-PHENYLACETYL-COA EPOXIDASE, SUBUNIT E"/>
    <property type="match status" value="1"/>
</dbReference>
<dbReference type="AlphaFoldDB" id="A0A0T9TLP1"/>
<keyword evidence="5" id="KW-0001">2Fe-2S</keyword>
<feature type="transmembrane region" description="Helical" evidence="13">
    <location>
        <begin position="52"/>
        <end position="73"/>
    </location>
</feature>
<feature type="domain" description="FAD-binding FR-type" evidence="14">
    <location>
        <begin position="226"/>
        <end position="324"/>
    </location>
</feature>
<evidence type="ECO:0000256" key="12">
    <source>
        <dbReference type="ARBA" id="ARBA00023136"/>
    </source>
</evidence>
<protein>
    <submittedName>
        <fullName evidence="15">CDP-6-deoxy-delta-3,4-glucoseen reductase</fullName>
        <ecNumber evidence="15">1.17.1.-</ecNumber>
    </submittedName>
</protein>
<evidence type="ECO:0000256" key="7">
    <source>
        <dbReference type="ARBA" id="ARBA00022827"/>
    </source>
</evidence>
<feature type="transmembrane region" description="Helical" evidence="13">
    <location>
        <begin position="176"/>
        <end position="195"/>
    </location>
</feature>
<dbReference type="GO" id="GO:0016491">
    <property type="term" value="F:oxidoreductase activity"/>
    <property type="evidence" value="ECO:0007669"/>
    <property type="project" value="UniProtKB-KW"/>
</dbReference>
<dbReference type="InterPro" id="IPR050415">
    <property type="entry name" value="MRET"/>
</dbReference>
<feature type="transmembrane region" description="Helical" evidence="13">
    <location>
        <begin position="147"/>
        <end position="164"/>
    </location>
</feature>
<evidence type="ECO:0000256" key="3">
    <source>
        <dbReference type="ARBA" id="ARBA00022630"/>
    </source>
</evidence>
<dbReference type="Pfam" id="PF08022">
    <property type="entry name" value="FAD_binding_8"/>
    <property type="match status" value="1"/>
</dbReference>
<keyword evidence="11" id="KW-0411">Iron-sulfur</keyword>
<dbReference type="EMBL" id="CQEM01000004">
    <property type="protein sequence ID" value="CNK90333.1"/>
    <property type="molecule type" value="Genomic_DNA"/>
</dbReference>
<dbReference type="GO" id="GO:0051537">
    <property type="term" value="F:2 iron, 2 sulfur cluster binding"/>
    <property type="evidence" value="ECO:0007669"/>
    <property type="project" value="UniProtKB-KW"/>
</dbReference>
<accession>A0A0T9TLP1</accession>
<keyword evidence="8 13" id="KW-1133">Transmembrane helix</keyword>
<dbReference type="PROSITE" id="PS51384">
    <property type="entry name" value="FAD_FR"/>
    <property type="match status" value="1"/>
</dbReference>
<dbReference type="InterPro" id="IPR017927">
    <property type="entry name" value="FAD-bd_FR_type"/>
</dbReference>
<reference evidence="16" key="1">
    <citation type="submission" date="2015-03" db="EMBL/GenBank/DDBJ databases">
        <authorList>
            <consortium name="Pathogen Informatics"/>
        </authorList>
    </citation>
    <scope>NUCLEOTIDE SEQUENCE [LARGE SCALE GENOMIC DNA]</scope>
    <source>
        <strain evidence="16">IP27925</strain>
    </source>
</reference>
<evidence type="ECO:0000256" key="13">
    <source>
        <dbReference type="SAM" id="Phobius"/>
    </source>
</evidence>
<dbReference type="Proteomes" id="UP000040088">
    <property type="component" value="Unassembled WGS sequence"/>
</dbReference>
<evidence type="ECO:0000256" key="1">
    <source>
        <dbReference type="ARBA" id="ARBA00001974"/>
    </source>
</evidence>
<sequence length="450" mass="50160">MNTNIFKDGCLVSNRMLLWIGGALTLSVSIYLLSGCWHVLLDGAGFMVWRRQIILLSGIIAWVLMTACMVIALRPLWLDKLMGGIDKAYGVHKWSGITVTVMLVLHWLMYEGPKWLVNWGWLVLGRRQGGNTEFAMWEMLAKPVGKWTFYAFIVMAVLALVKFLPYRLFSKVHKVFPIIYLAGAYHAVVILPAGWWSSPAAYIIVALTIVGSYAAVVSLLQKIGKSRTAQAVVTQVQRTASDIVDVSIKLVGGQRMPHLAGQFVFVDFGLNHEGHHPFTIASADPQVLRFAIKPQGDFTSQLGDLLKPGQAVQVEGPYGQFNFNSSQPHQIWVAGGIGIAPFMARLEKLATNDSKSQNVDFWYCTCTTAQNQFPPNLDTLCIQSGVRLHRIIDEWGQQLSPKSVLHVVQDISRTSVWFCGPSGFAKALRSEFTAMGLNDSDFHVERFEMR</sequence>
<evidence type="ECO:0000256" key="9">
    <source>
        <dbReference type="ARBA" id="ARBA00023002"/>
    </source>
</evidence>
<proteinExistence type="predicted"/>
<dbReference type="RefSeq" id="WP_050125681.1">
    <property type="nucleotide sequence ID" value="NZ_CQEM01000004.1"/>
</dbReference>
<keyword evidence="7" id="KW-0274">FAD</keyword>
<gene>
    <name evidence="15" type="primary">ascD</name>
    <name evidence="15" type="ORF">ERS008460_01244</name>
</gene>
<dbReference type="GO" id="GO:0046872">
    <property type="term" value="F:metal ion binding"/>
    <property type="evidence" value="ECO:0007669"/>
    <property type="project" value="UniProtKB-KW"/>
</dbReference>
<dbReference type="GO" id="GO:0016020">
    <property type="term" value="C:membrane"/>
    <property type="evidence" value="ECO:0007669"/>
    <property type="project" value="UniProtKB-SubCell"/>
</dbReference>
<evidence type="ECO:0000256" key="6">
    <source>
        <dbReference type="ARBA" id="ARBA00022723"/>
    </source>
</evidence>
<dbReference type="PANTHER" id="PTHR47354">
    <property type="entry name" value="NADH OXIDOREDUCTASE HCR"/>
    <property type="match status" value="1"/>
</dbReference>
<dbReference type="SUPFAM" id="SSF63380">
    <property type="entry name" value="Riboflavin synthase domain-like"/>
    <property type="match status" value="1"/>
</dbReference>
<comment type="cofactor">
    <cofactor evidence="1">
        <name>FAD</name>
        <dbReference type="ChEBI" id="CHEBI:57692"/>
    </cofactor>
</comment>
<dbReference type="PRINTS" id="PR00409">
    <property type="entry name" value="PHDIOXRDTASE"/>
</dbReference>
<dbReference type="Gene3D" id="3.40.50.80">
    <property type="entry name" value="Nucleotide-binding domain of ferredoxin-NADP reductase (FNR) module"/>
    <property type="match status" value="1"/>
</dbReference>
<keyword evidence="9 15" id="KW-0560">Oxidoreductase</keyword>
<organism evidence="15 16">
    <name type="scientific">Yersinia aleksiciae</name>
    <dbReference type="NCBI Taxonomy" id="263819"/>
    <lineage>
        <taxon>Bacteria</taxon>
        <taxon>Pseudomonadati</taxon>
        <taxon>Pseudomonadota</taxon>
        <taxon>Gammaproteobacteria</taxon>
        <taxon>Enterobacterales</taxon>
        <taxon>Yersiniaceae</taxon>
        <taxon>Yersinia</taxon>
    </lineage>
</organism>
<evidence type="ECO:0000256" key="10">
    <source>
        <dbReference type="ARBA" id="ARBA00023004"/>
    </source>
</evidence>
<evidence type="ECO:0000313" key="15">
    <source>
        <dbReference type="EMBL" id="CNK90333.1"/>
    </source>
</evidence>
<keyword evidence="6" id="KW-0479">Metal-binding</keyword>
<evidence type="ECO:0000256" key="2">
    <source>
        <dbReference type="ARBA" id="ARBA00004141"/>
    </source>
</evidence>
<dbReference type="InterPro" id="IPR013130">
    <property type="entry name" value="Fe3_Rdtase_TM_dom"/>
</dbReference>
<evidence type="ECO:0000256" key="4">
    <source>
        <dbReference type="ARBA" id="ARBA00022692"/>
    </source>
</evidence>
<comment type="subcellular location">
    <subcellularLocation>
        <location evidence="2">Membrane</location>
        <topology evidence="2">Multi-pass membrane protein</topology>
    </subcellularLocation>
</comment>
<dbReference type="InterPro" id="IPR039261">
    <property type="entry name" value="FNR_nucleotide-bd"/>
</dbReference>
<dbReference type="SUPFAM" id="SSF52343">
    <property type="entry name" value="Ferredoxin reductase-like, C-terminal NADP-linked domain"/>
    <property type="match status" value="1"/>
</dbReference>
<keyword evidence="10" id="KW-0408">Iron</keyword>
<evidence type="ECO:0000256" key="11">
    <source>
        <dbReference type="ARBA" id="ARBA00023014"/>
    </source>
</evidence>
<dbReference type="InterPro" id="IPR017938">
    <property type="entry name" value="Riboflavin_synthase-like_b-brl"/>
</dbReference>
<evidence type="ECO:0000313" key="16">
    <source>
        <dbReference type="Proteomes" id="UP000040088"/>
    </source>
</evidence>
<feature type="transmembrane region" description="Helical" evidence="13">
    <location>
        <begin position="94"/>
        <end position="110"/>
    </location>
</feature>
<dbReference type="Pfam" id="PF01794">
    <property type="entry name" value="Ferric_reduct"/>
    <property type="match status" value="1"/>
</dbReference>
<keyword evidence="12 13" id="KW-0472">Membrane</keyword>
<dbReference type="EC" id="1.17.1.-" evidence="15"/>
<feature type="transmembrane region" description="Helical" evidence="13">
    <location>
        <begin position="201"/>
        <end position="220"/>
    </location>
</feature>
<name>A0A0T9TLP1_YERAE</name>
<dbReference type="InterPro" id="IPR013112">
    <property type="entry name" value="FAD-bd_8"/>
</dbReference>
<keyword evidence="4 13" id="KW-0812">Transmembrane</keyword>
<evidence type="ECO:0000256" key="8">
    <source>
        <dbReference type="ARBA" id="ARBA00022989"/>
    </source>
</evidence>
<keyword evidence="3" id="KW-0285">Flavoprotein</keyword>
<dbReference type="GO" id="GO:0050660">
    <property type="term" value="F:flavin adenine dinucleotide binding"/>
    <property type="evidence" value="ECO:0007669"/>
    <property type="project" value="TreeGrafter"/>
</dbReference>
<dbReference type="CDD" id="cd06198">
    <property type="entry name" value="FNR_like_3"/>
    <property type="match status" value="1"/>
</dbReference>
<dbReference type="Gene3D" id="2.40.30.10">
    <property type="entry name" value="Translation factors"/>
    <property type="match status" value="1"/>
</dbReference>
<feature type="transmembrane region" description="Helical" evidence="13">
    <location>
        <begin position="16"/>
        <end position="40"/>
    </location>
</feature>